<keyword evidence="2" id="KW-1185">Reference proteome</keyword>
<dbReference type="OrthoDB" id="73846at2759"/>
<dbReference type="AlphaFoldDB" id="A0A9N9HVN6"/>
<organism evidence="1 2">
    <name type="scientific">Funneliformis caledonium</name>
    <dbReference type="NCBI Taxonomy" id="1117310"/>
    <lineage>
        <taxon>Eukaryota</taxon>
        <taxon>Fungi</taxon>
        <taxon>Fungi incertae sedis</taxon>
        <taxon>Mucoromycota</taxon>
        <taxon>Glomeromycotina</taxon>
        <taxon>Glomeromycetes</taxon>
        <taxon>Glomerales</taxon>
        <taxon>Glomeraceae</taxon>
        <taxon>Funneliformis</taxon>
    </lineage>
</organism>
<name>A0A9N9HVN6_9GLOM</name>
<dbReference type="EMBL" id="CAJVPQ010008572">
    <property type="protein sequence ID" value="CAG8707981.1"/>
    <property type="molecule type" value="Genomic_DNA"/>
</dbReference>
<dbReference type="Proteomes" id="UP000789570">
    <property type="component" value="Unassembled WGS sequence"/>
</dbReference>
<reference evidence="1" key="1">
    <citation type="submission" date="2021-06" db="EMBL/GenBank/DDBJ databases">
        <authorList>
            <person name="Kallberg Y."/>
            <person name="Tangrot J."/>
            <person name="Rosling A."/>
        </authorList>
    </citation>
    <scope>NUCLEOTIDE SEQUENCE</scope>
    <source>
        <strain evidence="1">UK204</strain>
    </source>
</reference>
<sequence length="134" mass="15819">KKKQGAFLEFSVSIRSLFWKDCANTDARQFDFSGSNDELMITLSSVNIITIFRFKHRYIVNRKLENLALNSVIDPLTSIYLMRNTRESLGMTPTNRFATDRLIDAAFQICIKTRHYESYHYNLSKEIWKWNLII</sequence>
<evidence type="ECO:0000313" key="1">
    <source>
        <dbReference type="EMBL" id="CAG8707981.1"/>
    </source>
</evidence>
<comment type="caution">
    <text evidence="1">The sequence shown here is derived from an EMBL/GenBank/DDBJ whole genome shotgun (WGS) entry which is preliminary data.</text>
</comment>
<protein>
    <submittedName>
        <fullName evidence="1">12703_t:CDS:1</fullName>
    </submittedName>
</protein>
<evidence type="ECO:0000313" key="2">
    <source>
        <dbReference type="Proteomes" id="UP000789570"/>
    </source>
</evidence>
<gene>
    <name evidence="1" type="ORF">FCALED_LOCUS13790</name>
</gene>
<feature type="non-terminal residue" evidence="1">
    <location>
        <position position="134"/>
    </location>
</feature>
<proteinExistence type="predicted"/>
<accession>A0A9N9HVN6</accession>